<accession>K9ZI81</accession>
<dbReference type="CDD" id="cd00207">
    <property type="entry name" value="fer2"/>
    <property type="match status" value="1"/>
</dbReference>
<dbReference type="PROSITE" id="PS00197">
    <property type="entry name" value="2FE2S_FER_1"/>
    <property type="match status" value="1"/>
</dbReference>
<dbReference type="eggNOG" id="COG0633">
    <property type="taxonomic scope" value="Bacteria"/>
</dbReference>
<evidence type="ECO:0000259" key="1">
    <source>
        <dbReference type="PROSITE" id="PS51085"/>
    </source>
</evidence>
<reference evidence="3" key="1">
    <citation type="journal article" date="2013" name="Proc. Natl. Acad. Sci. U.S.A.">
        <title>Improving the coverage of the cyanobacterial phylum using diversity-driven genome sequencing.</title>
        <authorList>
            <person name="Shih P.M."/>
            <person name="Wu D."/>
            <person name="Latifi A."/>
            <person name="Axen S.D."/>
            <person name="Fewer D.P."/>
            <person name="Talla E."/>
            <person name="Calteau A."/>
            <person name="Cai F."/>
            <person name="Tandeau de Marsac N."/>
            <person name="Rippka R."/>
            <person name="Herdman M."/>
            <person name="Sivonen K."/>
            <person name="Coursin T."/>
            <person name="Laurent T."/>
            <person name="Goodwin L."/>
            <person name="Nolan M."/>
            <person name="Davenport K.W."/>
            <person name="Han C.S."/>
            <person name="Rubin E.M."/>
            <person name="Eisen J.A."/>
            <person name="Woyke T."/>
            <person name="Gugger M."/>
            <person name="Kerfeld C.A."/>
        </authorList>
    </citation>
    <scope>NUCLEOTIDE SEQUENCE [LARGE SCALE GENOMIC DNA]</scope>
    <source>
        <strain evidence="3">ATCC 27899 / PCC 7122</strain>
    </source>
</reference>
<dbReference type="SUPFAM" id="SSF54292">
    <property type="entry name" value="2Fe-2S ferredoxin-like"/>
    <property type="match status" value="1"/>
</dbReference>
<dbReference type="InterPro" id="IPR001041">
    <property type="entry name" value="2Fe-2S_ferredoxin-type"/>
</dbReference>
<dbReference type="AlphaFoldDB" id="K9ZI81"/>
<evidence type="ECO:0000313" key="2">
    <source>
        <dbReference type="EMBL" id="AFZ58474.1"/>
    </source>
</evidence>
<dbReference type="KEGG" id="acy:Anacy_3058"/>
<dbReference type="InterPro" id="IPR012675">
    <property type="entry name" value="Beta-grasp_dom_sf"/>
</dbReference>
<dbReference type="PATRIC" id="fig|272123.3.peg.3339"/>
<dbReference type="InterPro" id="IPR006058">
    <property type="entry name" value="2Fe2S_fd_BS"/>
</dbReference>
<dbReference type="GO" id="GO:0051537">
    <property type="term" value="F:2 iron, 2 sulfur cluster binding"/>
    <property type="evidence" value="ECO:0007669"/>
    <property type="project" value="InterPro"/>
</dbReference>
<sequence length="95" mass="10467">MIVSIHFEDDQKTIKTVANQCLTQICDQYPNSILFGCRSGVCGTCLIEVVSGIENLSPIMEKEQILLDILAPKNPLIRVACQCVVKDDICIRVAS</sequence>
<dbReference type="Gene3D" id="3.10.20.30">
    <property type="match status" value="1"/>
</dbReference>
<dbReference type="InterPro" id="IPR036010">
    <property type="entry name" value="2Fe-2S_ferredoxin-like_sf"/>
</dbReference>
<dbReference type="Pfam" id="PF00111">
    <property type="entry name" value="Fer2"/>
    <property type="match status" value="1"/>
</dbReference>
<feature type="domain" description="2Fe-2S ferredoxin-type" evidence="1">
    <location>
        <begin position="1"/>
        <end position="95"/>
    </location>
</feature>
<evidence type="ECO:0000313" key="3">
    <source>
        <dbReference type="Proteomes" id="UP000010474"/>
    </source>
</evidence>
<protein>
    <submittedName>
        <fullName evidence="2">Ferredoxin</fullName>
    </submittedName>
</protein>
<dbReference type="OrthoDB" id="581532at2"/>
<dbReference type="EMBL" id="CP003659">
    <property type="protein sequence ID" value="AFZ58474.1"/>
    <property type="molecule type" value="Genomic_DNA"/>
</dbReference>
<organism evidence="2 3">
    <name type="scientific">Anabaena cylindrica (strain ATCC 27899 / PCC 7122)</name>
    <dbReference type="NCBI Taxonomy" id="272123"/>
    <lineage>
        <taxon>Bacteria</taxon>
        <taxon>Bacillati</taxon>
        <taxon>Cyanobacteriota</taxon>
        <taxon>Cyanophyceae</taxon>
        <taxon>Nostocales</taxon>
        <taxon>Nostocaceae</taxon>
        <taxon>Anabaena</taxon>
    </lineage>
</organism>
<name>K9ZI81_ANACC</name>
<dbReference type="Proteomes" id="UP000010474">
    <property type="component" value="Chromosome"/>
</dbReference>
<gene>
    <name evidence="2" type="ordered locus">Anacy_3058</name>
</gene>
<keyword evidence="3" id="KW-1185">Reference proteome</keyword>
<dbReference type="PROSITE" id="PS51085">
    <property type="entry name" value="2FE2S_FER_2"/>
    <property type="match status" value="1"/>
</dbReference>
<dbReference type="RefSeq" id="WP_015215101.1">
    <property type="nucleotide sequence ID" value="NC_019771.1"/>
</dbReference>
<dbReference type="HOGENOM" id="CLU_082632_8_1_3"/>
<dbReference type="STRING" id="272123.Anacy_3058"/>
<proteinExistence type="predicted"/>